<evidence type="ECO:0000313" key="2">
    <source>
        <dbReference type="Proteomes" id="UP000268887"/>
    </source>
</evidence>
<reference evidence="1 2" key="1">
    <citation type="submission" date="2018-08" db="EMBL/GenBank/DDBJ databases">
        <title>Recombination of ecologically and evolutionarily significant loci maintains genetic cohesion in the Pseudomonas syringae species complex.</title>
        <authorList>
            <person name="Dillon M."/>
            <person name="Thakur S."/>
            <person name="Almeida R.N.D."/>
            <person name="Weir B.S."/>
            <person name="Guttman D.S."/>
        </authorList>
    </citation>
    <scope>NUCLEOTIDE SEQUENCE [LARGE SCALE GENOMIC DNA]</scope>
    <source>
        <strain evidence="1 2">ICMP 13927</strain>
    </source>
</reference>
<comment type="caution">
    <text evidence="1">The sequence shown here is derived from an EMBL/GenBank/DDBJ whole genome shotgun (WGS) entry which is preliminary data.</text>
</comment>
<evidence type="ECO:0000313" key="1">
    <source>
        <dbReference type="EMBL" id="RMS68252.1"/>
    </source>
</evidence>
<proteinExistence type="predicted"/>
<name>A0A3M5F0T8_PSESS</name>
<organism evidence="1 2">
    <name type="scientific">Pseudomonas savastanoi</name>
    <name type="common">Pseudomonas syringae pv. savastanoi</name>
    <dbReference type="NCBI Taxonomy" id="29438"/>
    <lineage>
        <taxon>Bacteria</taxon>
        <taxon>Pseudomonadati</taxon>
        <taxon>Pseudomonadota</taxon>
        <taxon>Gammaproteobacteria</taxon>
        <taxon>Pseudomonadales</taxon>
        <taxon>Pseudomonadaceae</taxon>
        <taxon>Pseudomonas</taxon>
    </lineage>
</organism>
<gene>
    <name evidence="1" type="ORF">ALP60_04893</name>
</gene>
<dbReference type="AlphaFoldDB" id="A0A3M5F0T8"/>
<dbReference type="Proteomes" id="UP000268887">
    <property type="component" value="Unassembled WGS sequence"/>
</dbReference>
<dbReference type="EMBL" id="RBSV01000555">
    <property type="protein sequence ID" value="RMS68252.1"/>
    <property type="molecule type" value="Genomic_DNA"/>
</dbReference>
<feature type="non-terminal residue" evidence="1">
    <location>
        <position position="105"/>
    </location>
</feature>
<dbReference type="InterPro" id="IPR010595">
    <property type="entry name" value="DUF1161"/>
</dbReference>
<protein>
    <recommendedName>
        <fullName evidence="3">DUF1161 domain-containing protein</fullName>
    </recommendedName>
</protein>
<evidence type="ECO:0008006" key="3">
    <source>
        <dbReference type="Google" id="ProtNLM"/>
    </source>
</evidence>
<accession>A0A3M5F0T8</accession>
<dbReference type="Pfam" id="PF06649">
    <property type="entry name" value="DUF1161"/>
    <property type="match status" value="1"/>
</dbReference>
<sequence length="105" mass="11008">MGVGVFNGRLFRWRLHLAGREGLPMKKFLLAVGLLSIAGTALAAGKPCEELKSEIDARLQAKGVTSYTLEVVEKGSASDKQVVGTCEGGTKEVVGTCEGGTKEVV</sequence>